<evidence type="ECO:0000313" key="4">
    <source>
        <dbReference type="Proteomes" id="UP000186817"/>
    </source>
</evidence>
<protein>
    <submittedName>
        <fullName evidence="3">Protein MEI2-like 4</fullName>
    </submittedName>
</protein>
<name>A0A1Q9CJW8_SYMMI</name>
<feature type="compositionally biased region" description="Polar residues" evidence="1">
    <location>
        <begin position="96"/>
        <end position="109"/>
    </location>
</feature>
<dbReference type="Proteomes" id="UP000186817">
    <property type="component" value="Unassembled WGS sequence"/>
</dbReference>
<dbReference type="SUPFAM" id="SSF54928">
    <property type="entry name" value="RNA-binding domain, RBD"/>
    <property type="match status" value="1"/>
</dbReference>
<evidence type="ECO:0000259" key="2">
    <source>
        <dbReference type="Pfam" id="PF04059"/>
    </source>
</evidence>
<dbReference type="InterPro" id="IPR035979">
    <property type="entry name" value="RBD_domain_sf"/>
</dbReference>
<dbReference type="GO" id="GO:0003676">
    <property type="term" value="F:nucleic acid binding"/>
    <property type="evidence" value="ECO:0007669"/>
    <property type="project" value="InterPro"/>
</dbReference>
<evidence type="ECO:0000256" key="1">
    <source>
        <dbReference type="SAM" id="MobiDB-lite"/>
    </source>
</evidence>
<dbReference type="Pfam" id="PF04059">
    <property type="entry name" value="RRM_2"/>
    <property type="match status" value="1"/>
</dbReference>
<dbReference type="InterPro" id="IPR012677">
    <property type="entry name" value="Nucleotide-bd_a/b_plait_sf"/>
</dbReference>
<dbReference type="CDD" id="cd12277">
    <property type="entry name" value="RRM3_MEI2_EAR1_like"/>
    <property type="match status" value="1"/>
</dbReference>
<organism evidence="3 4">
    <name type="scientific">Symbiodinium microadriaticum</name>
    <name type="common">Dinoflagellate</name>
    <name type="synonym">Zooxanthella microadriatica</name>
    <dbReference type="NCBI Taxonomy" id="2951"/>
    <lineage>
        <taxon>Eukaryota</taxon>
        <taxon>Sar</taxon>
        <taxon>Alveolata</taxon>
        <taxon>Dinophyceae</taxon>
        <taxon>Suessiales</taxon>
        <taxon>Symbiodiniaceae</taxon>
        <taxon>Symbiodinium</taxon>
    </lineage>
</organism>
<feature type="domain" description="Mei2-like C-terminal RNA recognition motif" evidence="2">
    <location>
        <begin position="138"/>
        <end position="234"/>
    </location>
</feature>
<feature type="region of interest" description="Disordered" evidence="1">
    <location>
        <begin position="70"/>
        <end position="113"/>
    </location>
</feature>
<keyword evidence="4" id="KW-1185">Reference proteome</keyword>
<proteinExistence type="predicted"/>
<dbReference type="Gene3D" id="3.30.70.330">
    <property type="match status" value="1"/>
</dbReference>
<sequence length="278" mass="31418">MDSERAGTRNPAEDLGVEDCFEACFEDAVDIAPPKEDELESGNHQLVVKSTFLDVMDGFSARQRFRSLRRAQSDPVLEAEAPAAYEPGLFEDSPSRAGQTSETTHSMGETSKAEVAEVAQGIEVFSRSEDERSDDDDRTTVMLRNLPNNYSREMFLEMLDQNGFETRYDFVYLPFDFGRNANLGYAFVNLVHPADVAAFRRVFQGYSKWSLPTSKVCQVSWSGPHQGFDAHVARYRNSPVMHRSVPDEYKPIIFKAGVRQEFPPATRRLKPPARFVGR</sequence>
<accession>A0A1Q9CJW8</accession>
<dbReference type="InterPro" id="IPR007201">
    <property type="entry name" value="Mei2-like_Rrm_C"/>
</dbReference>
<dbReference type="OMA" id="VEDCFEA"/>
<dbReference type="OrthoDB" id="417481at2759"/>
<evidence type="ECO:0000313" key="3">
    <source>
        <dbReference type="EMBL" id="OLP83206.1"/>
    </source>
</evidence>
<comment type="caution">
    <text evidence="3">The sequence shown here is derived from an EMBL/GenBank/DDBJ whole genome shotgun (WGS) entry which is preliminary data.</text>
</comment>
<dbReference type="AlphaFoldDB" id="A0A1Q9CJW8"/>
<dbReference type="EMBL" id="LSRX01001132">
    <property type="protein sequence ID" value="OLP83206.1"/>
    <property type="molecule type" value="Genomic_DNA"/>
</dbReference>
<gene>
    <name evidence="3" type="primary">ML4</name>
    <name evidence="3" type="ORF">AK812_SmicGene36050</name>
</gene>
<reference evidence="3 4" key="1">
    <citation type="submission" date="2016-02" db="EMBL/GenBank/DDBJ databases">
        <title>Genome analysis of coral dinoflagellate symbionts highlights evolutionary adaptations to a symbiotic lifestyle.</title>
        <authorList>
            <person name="Aranda M."/>
            <person name="Li Y."/>
            <person name="Liew Y.J."/>
            <person name="Baumgarten S."/>
            <person name="Simakov O."/>
            <person name="Wilson M."/>
            <person name="Piel J."/>
            <person name="Ashoor H."/>
            <person name="Bougouffa S."/>
            <person name="Bajic V.B."/>
            <person name="Ryu T."/>
            <person name="Ravasi T."/>
            <person name="Bayer T."/>
            <person name="Micklem G."/>
            <person name="Kim H."/>
            <person name="Bhak J."/>
            <person name="Lajeunesse T.C."/>
            <person name="Voolstra C.R."/>
        </authorList>
    </citation>
    <scope>NUCLEOTIDE SEQUENCE [LARGE SCALE GENOMIC DNA]</scope>
    <source>
        <strain evidence="3 4">CCMP2467</strain>
    </source>
</reference>